<evidence type="ECO:0000313" key="1">
    <source>
        <dbReference type="EMBL" id="GBL80901.1"/>
    </source>
</evidence>
<dbReference type="EMBL" id="BGPR01000023">
    <property type="protein sequence ID" value="GBL80901.1"/>
    <property type="molecule type" value="Genomic_DNA"/>
</dbReference>
<protein>
    <submittedName>
        <fullName evidence="1">Uncharacterized protein</fullName>
    </submittedName>
</protein>
<reference evidence="1 2" key="1">
    <citation type="journal article" date="2019" name="Sci. Rep.">
        <title>Orb-weaving spider Araneus ventricosus genome elucidates the spidroin gene catalogue.</title>
        <authorList>
            <person name="Kono N."/>
            <person name="Nakamura H."/>
            <person name="Ohtoshi R."/>
            <person name="Moran D.A.P."/>
            <person name="Shinohara A."/>
            <person name="Yoshida Y."/>
            <person name="Fujiwara M."/>
            <person name="Mori M."/>
            <person name="Tomita M."/>
            <person name="Arakawa K."/>
        </authorList>
    </citation>
    <scope>NUCLEOTIDE SEQUENCE [LARGE SCALE GENOMIC DNA]</scope>
</reference>
<accession>A0A4Y2ALX2</accession>
<gene>
    <name evidence="1" type="ORF">AVEN_26315_1</name>
</gene>
<keyword evidence="2" id="KW-1185">Reference proteome</keyword>
<sequence>MIGLVNIRYYERPNKVRRKFKSRVKAFDQKSRYFGAIELATKRSKSFEELKLWSKIILLKLIRCSGNPPKILSFNPIGQLIRLTLAIVQGQWTIAEVPEN</sequence>
<dbReference type="Proteomes" id="UP000499080">
    <property type="component" value="Unassembled WGS sequence"/>
</dbReference>
<evidence type="ECO:0000313" key="2">
    <source>
        <dbReference type="Proteomes" id="UP000499080"/>
    </source>
</evidence>
<dbReference type="AlphaFoldDB" id="A0A4Y2ALX2"/>
<name>A0A4Y2ALX2_ARAVE</name>
<organism evidence="1 2">
    <name type="scientific">Araneus ventricosus</name>
    <name type="common">Orbweaver spider</name>
    <name type="synonym">Epeira ventricosa</name>
    <dbReference type="NCBI Taxonomy" id="182803"/>
    <lineage>
        <taxon>Eukaryota</taxon>
        <taxon>Metazoa</taxon>
        <taxon>Ecdysozoa</taxon>
        <taxon>Arthropoda</taxon>
        <taxon>Chelicerata</taxon>
        <taxon>Arachnida</taxon>
        <taxon>Araneae</taxon>
        <taxon>Araneomorphae</taxon>
        <taxon>Entelegynae</taxon>
        <taxon>Araneoidea</taxon>
        <taxon>Araneidae</taxon>
        <taxon>Araneus</taxon>
    </lineage>
</organism>
<comment type="caution">
    <text evidence="1">The sequence shown here is derived from an EMBL/GenBank/DDBJ whole genome shotgun (WGS) entry which is preliminary data.</text>
</comment>
<proteinExistence type="predicted"/>